<protein>
    <recommendedName>
        <fullName evidence="3">Holliday junction resolvase</fullName>
    </recommendedName>
</protein>
<gene>
    <name evidence="1" type="ORF">B9Q01_08515</name>
</gene>
<dbReference type="EMBL" id="NEXC01000086">
    <property type="protein sequence ID" value="PSN82271.1"/>
    <property type="molecule type" value="Genomic_DNA"/>
</dbReference>
<comment type="caution">
    <text evidence="1">The sequence shown here is derived from an EMBL/GenBank/DDBJ whole genome shotgun (WGS) entry which is preliminary data.</text>
</comment>
<proteinExistence type="predicted"/>
<reference evidence="1 2" key="1">
    <citation type="submission" date="2017-04" db="EMBL/GenBank/DDBJ databases">
        <title>Novel microbial lineages endemic to geothermal iron-oxide mats fill important gaps in the evolutionary history of Archaea.</title>
        <authorList>
            <person name="Jay Z.J."/>
            <person name="Beam J.P."/>
            <person name="Dlakic M."/>
            <person name="Rusch D.B."/>
            <person name="Kozubal M.A."/>
            <person name="Inskeep W.P."/>
        </authorList>
    </citation>
    <scope>NUCLEOTIDE SEQUENCE [LARGE SCALE GENOMIC DNA]</scope>
    <source>
        <strain evidence="1">OSP_D</strain>
    </source>
</reference>
<evidence type="ECO:0008006" key="3">
    <source>
        <dbReference type="Google" id="ProtNLM"/>
    </source>
</evidence>
<dbReference type="SUPFAM" id="SSF52980">
    <property type="entry name" value="Restriction endonuclease-like"/>
    <property type="match status" value="1"/>
</dbReference>
<accession>A0A2R6A7A5</accession>
<evidence type="ECO:0000313" key="1">
    <source>
        <dbReference type="EMBL" id="PSN82271.1"/>
    </source>
</evidence>
<dbReference type="InterPro" id="IPR011335">
    <property type="entry name" value="Restrct_endonuc-II-like"/>
</dbReference>
<dbReference type="GO" id="GO:0003676">
    <property type="term" value="F:nucleic acid binding"/>
    <property type="evidence" value="ECO:0007669"/>
    <property type="project" value="InterPro"/>
</dbReference>
<dbReference type="Proteomes" id="UP000240880">
    <property type="component" value="Unassembled WGS sequence"/>
</dbReference>
<sequence length="121" mass="13983">MRAKKGYSNKAPVRAFKYKRKKKPKNRNYVRGRAREYYVIRKLLKQGAIWVVRSYGSHGPVDITAIFPDHVKLIQVKKNYVSPKERKLLEGFAASFKAQNIKVELWISKNGRFSVQTVSAG</sequence>
<organism evidence="1 2">
    <name type="scientific">Candidatus Marsarchaeota G1 archaeon OSP_D</name>
    <dbReference type="NCBI Taxonomy" id="1978155"/>
    <lineage>
        <taxon>Archaea</taxon>
        <taxon>Candidatus Marsarchaeota</taxon>
        <taxon>Candidatus Marsarchaeota group 1</taxon>
    </lineage>
</organism>
<name>A0A2R6A7A5_9ARCH</name>
<dbReference type="AlphaFoldDB" id="A0A2R6A7A5"/>
<dbReference type="InterPro" id="IPR011856">
    <property type="entry name" value="tRNA_endonuc-like_dom_sf"/>
</dbReference>
<dbReference type="Gene3D" id="3.40.1350.10">
    <property type="match status" value="1"/>
</dbReference>
<evidence type="ECO:0000313" key="2">
    <source>
        <dbReference type="Proteomes" id="UP000240880"/>
    </source>
</evidence>